<protein>
    <submittedName>
        <fullName evidence="2">Uncharacterized protein</fullName>
    </submittedName>
</protein>
<name>A0ABR4B0P1_9LECA</name>
<evidence type="ECO:0000313" key="2">
    <source>
        <dbReference type="EMBL" id="KAL2050506.1"/>
    </source>
</evidence>
<proteinExistence type="predicted"/>
<feature type="transmembrane region" description="Helical" evidence="1">
    <location>
        <begin position="60"/>
        <end position="81"/>
    </location>
</feature>
<evidence type="ECO:0000256" key="1">
    <source>
        <dbReference type="SAM" id="Phobius"/>
    </source>
</evidence>
<gene>
    <name evidence="2" type="ORF">ABVK25_009175</name>
</gene>
<keyword evidence="1" id="KW-1133">Transmembrane helix</keyword>
<keyword evidence="1" id="KW-0472">Membrane</keyword>
<reference evidence="2 3" key="1">
    <citation type="submission" date="2024-09" db="EMBL/GenBank/DDBJ databases">
        <title>Rethinking Asexuality: The Enigmatic Case of Functional Sexual Genes in Lepraria (Stereocaulaceae).</title>
        <authorList>
            <person name="Doellman M."/>
            <person name="Sun Y."/>
            <person name="Barcenas-Pena A."/>
            <person name="Lumbsch H.T."/>
            <person name="Grewe F."/>
        </authorList>
    </citation>
    <scope>NUCLEOTIDE SEQUENCE [LARGE SCALE GENOMIC DNA]</scope>
    <source>
        <strain evidence="2 3">Grewe 0041</strain>
    </source>
</reference>
<dbReference type="Proteomes" id="UP001590951">
    <property type="component" value="Unassembled WGS sequence"/>
</dbReference>
<accession>A0ABR4B0P1</accession>
<comment type="caution">
    <text evidence="2">The sequence shown here is derived from an EMBL/GenBank/DDBJ whole genome shotgun (WGS) entry which is preliminary data.</text>
</comment>
<sequence length="93" mass="10472">MSVERLIAMDQRLQGIENTVRDYQGQFSSLQSVLKDSHSSLAESLPKRMGDIITTSAPRMGLLLFIFIGVQLLLAGAYVIYKRRRANGPKKYL</sequence>
<evidence type="ECO:0000313" key="3">
    <source>
        <dbReference type="Proteomes" id="UP001590951"/>
    </source>
</evidence>
<keyword evidence="3" id="KW-1185">Reference proteome</keyword>
<keyword evidence="1" id="KW-0812">Transmembrane</keyword>
<organism evidence="2 3">
    <name type="scientific">Lepraria finkii</name>
    <dbReference type="NCBI Taxonomy" id="1340010"/>
    <lineage>
        <taxon>Eukaryota</taxon>
        <taxon>Fungi</taxon>
        <taxon>Dikarya</taxon>
        <taxon>Ascomycota</taxon>
        <taxon>Pezizomycotina</taxon>
        <taxon>Lecanoromycetes</taxon>
        <taxon>OSLEUM clade</taxon>
        <taxon>Lecanoromycetidae</taxon>
        <taxon>Lecanorales</taxon>
        <taxon>Lecanorineae</taxon>
        <taxon>Stereocaulaceae</taxon>
        <taxon>Lepraria</taxon>
    </lineage>
</organism>
<dbReference type="EMBL" id="JBHFEH010000046">
    <property type="protein sequence ID" value="KAL2050506.1"/>
    <property type="molecule type" value="Genomic_DNA"/>
</dbReference>